<sequence>MLRPVHQTNPPEGLPSFDLADLLKMFPNIVVYRGFGKWGQFRSPPLSRHDTVLEQILGLRGERGDETHGGAHELHGSESDVPDTGRRIELCFAFGWQLNFARSIPTPRTLTLPRIHSMELQSLRLFMATILTSYDKIQLPNLAHLALRNADSFEYATTRLVLPSLRSVTLVSDTERPFGFSEESFMEIFFEKYGLALEELTMLAEPYSEYPQRLDQLCPILHTFRTHYRELLGSPIPSVRTVGLYSLEHAPKCPESGESTSAGVPV</sequence>
<evidence type="ECO:0000313" key="4">
    <source>
        <dbReference type="EMBL" id="KIO15289.1"/>
    </source>
</evidence>
<reference evidence="4 5" key="1">
    <citation type="submission" date="2014-04" db="EMBL/GenBank/DDBJ databases">
        <authorList>
            <consortium name="DOE Joint Genome Institute"/>
            <person name="Kuo A."/>
            <person name="Girlanda M."/>
            <person name="Perotto S."/>
            <person name="Kohler A."/>
            <person name="Nagy L.G."/>
            <person name="Floudas D."/>
            <person name="Copeland A."/>
            <person name="Barry K.W."/>
            <person name="Cichocki N."/>
            <person name="Veneault-Fourrey C."/>
            <person name="LaButti K."/>
            <person name="Lindquist E.A."/>
            <person name="Lipzen A."/>
            <person name="Lundell T."/>
            <person name="Morin E."/>
            <person name="Murat C."/>
            <person name="Sun H."/>
            <person name="Tunlid A."/>
            <person name="Henrissat B."/>
            <person name="Grigoriev I.V."/>
            <person name="Hibbett D.S."/>
            <person name="Martin F."/>
            <person name="Nordberg H.P."/>
            <person name="Cantor M.N."/>
            <person name="Hua S.X."/>
        </authorList>
    </citation>
    <scope>NUCLEOTIDE SEQUENCE [LARGE SCALE GENOMIC DNA]</scope>
    <source>
        <strain evidence="4 5">MUT 4182</strain>
    </source>
</reference>
<evidence type="ECO:0000256" key="3">
    <source>
        <dbReference type="ARBA" id="ARBA00023170"/>
    </source>
</evidence>
<dbReference type="EMBL" id="KN824262">
    <property type="protein sequence ID" value="KIO15289.1"/>
    <property type="molecule type" value="Genomic_DNA"/>
</dbReference>
<dbReference type="Proteomes" id="UP000054248">
    <property type="component" value="Unassembled WGS sequence"/>
</dbReference>
<keyword evidence="2" id="KW-0804">Transcription</keyword>
<name>A0A0C3Q092_9AGAM</name>
<protein>
    <submittedName>
        <fullName evidence="4">Uncharacterized protein</fullName>
    </submittedName>
</protein>
<evidence type="ECO:0000256" key="1">
    <source>
        <dbReference type="ARBA" id="ARBA00023015"/>
    </source>
</evidence>
<dbReference type="HOGENOM" id="CLU_1046595_0_0_1"/>
<keyword evidence="5" id="KW-1185">Reference proteome</keyword>
<reference evidence="5" key="2">
    <citation type="submission" date="2015-01" db="EMBL/GenBank/DDBJ databases">
        <title>Evolutionary Origins and Diversification of the Mycorrhizal Mutualists.</title>
        <authorList>
            <consortium name="DOE Joint Genome Institute"/>
            <consortium name="Mycorrhizal Genomics Consortium"/>
            <person name="Kohler A."/>
            <person name="Kuo A."/>
            <person name="Nagy L.G."/>
            <person name="Floudas D."/>
            <person name="Copeland A."/>
            <person name="Barry K.W."/>
            <person name="Cichocki N."/>
            <person name="Veneault-Fourrey C."/>
            <person name="LaButti K."/>
            <person name="Lindquist E.A."/>
            <person name="Lipzen A."/>
            <person name="Lundell T."/>
            <person name="Morin E."/>
            <person name="Murat C."/>
            <person name="Riley R."/>
            <person name="Ohm R."/>
            <person name="Sun H."/>
            <person name="Tunlid A."/>
            <person name="Henrissat B."/>
            <person name="Grigoriev I.V."/>
            <person name="Hibbett D.S."/>
            <person name="Martin F."/>
        </authorList>
    </citation>
    <scope>NUCLEOTIDE SEQUENCE [LARGE SCALE GENOMIC DNA]</scope>
    <source>
        <strain evidence="5">MUT 4182</strain>
    </source>
</reference>
<evidence type="ECO:0000313" key="5">
    <source>
        <dbReference type="Proteomes" id="UP000054248"/>
    </source>
</evidence>
<dbReference type="InterPro" id="IPR035500">
    <property type="entry name" value="NHR-like_dom_sf"/>
</dbReference>
<organism evidence="4 5">
    <name type="scientific">Tulasnella calospora MUT 4182</name>
    <dbReference type="NCBI Taxonomy" id="1051891"/>
    <lineage>
        <taxon>Eukaryota</taxon>
        <taxon>Fungi</taxon>
        <taxon>Dikarya</taxon>
        <taxon>Basidiomycota</taxon>
        <taxon>Agaricomycotina</taxon>
        <taxon>Agaricomycetes</taxon>
        <taxon>Cantharellales</taxon>
        <taxon>Tulasnellaceae</taxon>
        <taxon>Tulasnella</taxon>
    </lineage>
</organism>
<proteinExistence type="predicted"/>
<keyword evidence="3" id="KW-0675">Receptor</keyword>
<accession>A0A0C3Q092</accession>
<gene>
    <name evidence="4" type="ORF">M407DRAFT_35176</name>
</gene>
<keyword evidence="1" id="KW-0805">Transcription regulation</keyword>
<dbReference type="AlphaFoldDB" id="A0A0C3Q092"/>
<dbReference type="SUPFAM" id="SSF48508">
    <property type="entry name" value="Nuclear receptor ligand-binding domain"/>
    <property type="match status" value="1"/>
</dbReference>
<evidence type="ECO:0000256" key="2">
    <source>
        <dbReference type="ARBA" id="ARBA00023163"/>
    </source>
</evidence>